<dbReference type="Proteomes" id="UP001066276">
    <property type="component" value="Chromosome 3_2"/>
</dbReference>
<organism evidence="2 3">
    <name type="scientific">Pleurodeles waltl</name>
    <name type="common">Iberian ribbed newt</name>
    <dbReference type="NCBI Taxonomy" id="8319"/>
    <lineage>
        <taxon>Eukaryota</taxon>
        <taxon>Metazoa</taxon>
        <taxon>Chordata</taxon>
        <taxon>Craniata</taxon>
        <taxon>Vertebrata</taxon>
        <taxon>Euteleostomi</taxon>
        <taxon>Amphibia</taxon>
        <taxon>Batrachia</taxon>
        <taxon>Caudata</taxon>
        <taxon>Salamandroidea</taxon>
        <taxon>Salamandridae</taxon>
        <taxon>Pleurodelinae</taxon>
        <taxon>Pleurodeles</taxon>
    </lineage>
</organism>
<evidence type="ECO:0000313" key="2">
    <source>
        <dbReference type="EMBL" id="KAJ1179344.1"/>
    </source>
</evidence>
<keyword evidence="3" id="KW-1185">Reference proteome</keyword>
<name>A0AAV7TRN1_PLEWA</name>
<gene>
    <name evidence="2" type="ORF">NDU88_004578</name>
</gene>
<dbReference type="AlphaFoldDB" id="A0AAV7TRN1"/>
<dbReference type="EMBL" id="JANPWB010000006">
    <property type="protein sequence ID" value="KAJ1179344.1"/>
    <property type="molecule type" value="Genomic_DNA"/>
</dbReference>
<feature type="compositionally biased region" description="Basic and acidic residues" evidence="1">
    <location>
        <begin position="94"/>
        <end position="118"/>
    </location>
</feature>
<protein>
    <submittedName>
        <fullName evidence="2">Uncharacterized protein</fullName>
    </submittedName>
</protein>
<comment type="caution">
    <text evidence="2">The sequence shown here is derived from an EMBL/GenBank/DDBJ whole genome shotgun (WGS) entry which is preliminary data.</text>
</comment>
<accession>A0AAV7TRN1</accession>
<proteinExistence type="predicted"/>
<sequence length="161" mass="17780">MEPNAREPNLVFEVDELVSKGISYVYGKRTRLLGGRAREQHCIGVIARLAAPPTRKLITQPPLLSTAERRTSGRTKCCTPLKGEMRNLPPGCLQRERQGSSGARTEDAERSVKRRETAWRQTCERAGPSGGTGLGATSGGLKATRRICLDCYYSHPEEKRV</sequence>
<feature type="region of interest" description="Disordered" evidence="1">
    <location>
        <begin position="88"/>
        <end position="118"/>
    </location>
</feature>
<reference evidence="2" key="1">
    <citation type="journal article" date="2022" name="bioRxiv">
        <title>Sequencing and chromosome-scale assembly of the giantPleurodeles waltlgenome.</title>
        <authorList>
            <person name="Brown T."/>
            <person name="Elewa A."/>
            <person name="Iarovenko S."/>
            <person name="Subramanian E."/>
            <person name="Araus A.J."/>
            <person name="Petzold A."/>
            <person name="Susuki M."/>
            <person name="Suzuki K.-i.T."/>
            <person name="Hayashi T."/>
            <person name="Toyoda A."/>
            <person name="Oliveira C."/>
            <person name="Osipova E."/>
            <person name="Leigh N.D."/>
            <person name="Simon A."/>
            <person name="Yun M.H."/>
        </authorList>
    </citation>
    <scope>NUCLEOTIDE SEQUENCE</scope>
    <source>
        <strain evidence="2">20211129_DDA</strain>
        <tissue evidence="2">Liver</tissue>
    </source>
</reference>
<evidence type="ECO:0000313" key="3">
    <source>
        <dbReference type="Proteomes" id="UP001066276"/>
    </source>
</evidence>
<evidence type="ECO:0000256" key="1">
    <source>
        <dbReference type="SAM" id="MobiDB-lite"/>
    </source>
</evidence>